<accession>A0A9Q0EVU7</accession>
<feature type="region of interest" description="Disordered" evidence="1">
    <location>
        <begin position="93"/>
        <end position="155"/>
    </location>
</feature>
<name>A0A9Q0EVU7_9TELE</name>
<dbReference type="OrthoDB" id="8941595at2759"/>
<sequence length="304" mass="33029">MEVAPLQLDAQVKISGAETVQADAPVVTEFQASSTYPSGPGASIVQEGGAQSEATVSEANEIPETPLDSSLAGDRALVILSRIPVARLTMWLPGRPRTTHPLPETGVSSTLPSGVKAASEPRDSLPNDIQSDSPAKGEDLPVSPGSKKSIRREVSSDAAVVRMPLMVDGWPITASLEKTALLEESKRKRWGPIPQMRCNKAQEVYKGLATENEWKQREERLNHLKDPVEATTVSDAGPVIRSRVQFSKGVDGSQTLSYEEDVMKQQQAEPKMRSLGKEEMVAGNQKGQRVLSTFLELLRHMRAE</sequence>
<proteinExistence type="predicted"/>
<organism evidence="2 3">
    <name type="scientific">Muraenolepis orangiensis</name>
    <name type="common">Patagonian moray cod</name>
    <dbReference type="NCBI Taxonomy" id="630683"/>
    <lineage>
        <taxon>Eukaryota</taxon>
        <taxon>Metazoa</taxon>
        <taxon>Chordata</taxon>
        <taxon>Craniata</taxon>
        <taxon>Vertebrata</taxon>
        <taxon>Euteleostomi</taxon>
        <taxon>Actinopterygii</taxon>
        <taxon>Neopterygii</taxon>
        <taxon>Teleostei</taxon>
        <taxon>Neoteleostei</taxon>
        <taxon>Acanthomorphata</taxon>
        <taxon>Zeiogadaria</taxon>
        <taxon>Gadariae</taxon>
        <taxon>Gadiformes</taxon>
        <taxon>Muraenolepidoidei</taxon>
        <taxon>Muraenolepididae</taxon>
        <taxon>Muraenolepis</taxon>
    </lineage>
</organism>
<evidence type="ECO:0000256" key="1">
    <source>
        <dbReference type="SAM" id="MobiDB-lite"/>
    </source>
</evidence>
<reference evidence="2" key="1">
    <citation type="submission" date="2022-07" db="EMBL/GenBank/DDBJ databases">
        <title>Chromosome-level genome of Muraenolepis orangiensis.</title>
        <authorList>
            <person name="Kim J."/>
        </authorList>
    </citation>
    <scope>NUCLEOTIDE SEQUENCE</scope>
    <source>
        <strain evidence="2">KU_S4_2022</strain>
        <tissue evidence="2">Muscle</tissue>
    </source>
</reference>
<dbReference type="EMBL" id="JANIIK010000035">
    <property type="protein sequence ID" value="KAJ3612695.1"/>
    <property type="molecule type" value="Genomic_DNA"/>
</dbReference>
<keyword evidence="3" id="KW-1185">Reference proteome</keyword>
<dbReference type="AlphaFoldDB" id="A0A9Q0EVU7"/>
<protein>
    <submittedName>
        <fullName evidence="2">Uncharacterized protein</fullName>
    </submittedName>
</protein>
<evidence type="ECO:0000313" key="2">
    <source>
        <dbReference type="EMBL" id="KAJ3612695.1"/>
    </source>
</evidence>
<evidence type="ECO:0000313" key="3">
    <source>
        <dbReference type="Proteomes" id="UP001148018"/>
    </source>
</evidence>
<dbReference type="Proteomes" id="UP001148018">
    <property type="component" value="Unassembled WGS sequence"/>
</dbReference>
<comment type="caution">
    <text evidence="2">The sequence shown here is derived from an EMBL/GenBank/DDBJ whole genome shotgun (WGS) entry which is preliminary data.</text>
</comment>
<gene>
    <name evidence="2" type="ORF">NHX12_018953</name>
</gene>